<dbReference type="HAMAP" id="MF_00135">
    <property type="entry name" value="PRAI"/>
    <property type="match status" value="1"/>
</dbReference>
<feature type="domain" description="N-(5'phosphoribosyl) anthranilate isomerase (PRAI)" evidence="11">
    <location>
        <begin position="5"/>
        <end position="200"/>
    </location>
</feature>
<dbReference type="Pfam" id="PF00697">
    <property type="entry name" value="PRAI"/>
    <property type="match status" value="1"/>
</dbReference>
<proteinExistence type="inferred from homology"/>
<dbReference type="InterPro" id="IPR044643">
    <property type="entry name" value="TrpF_fam"/>
</dbReference>
<dbReference type="CDD" id="cd00405">
    <property type="entry name" value="PRAI"/>
    <property type="match status" value="1"/>
</dbReference>
<evidence type="ECO:0000256" key="6">
    <source>
        <dbReference type="ARBA" id="ARBA00022605"/>
    </source>
</evidence>
<dbReference type="Gene3D" id="3.20.20.70">
    <property type="entry name" value="Aldolase class I"/>
    <property type="match status" value="1"/>
</dbReference>
<reference evidence="12 13" key="1">
    <citation type="submission" date="2017-09" db="EMBL/GenBank/DDBJ databases">
        <title>The draft genome sequences of Marinobacter sp. PWS21.</title>
        <authorList>
            <person name="Cao J."/>
        </authorList>
    </citation>
    <scope>NUCLEOTIDE SEQUENCE [LARGE SCALE GENOMIC DNA]</scope>
    <source>
        <strain evidence="12 13">PWS21</strain>
    </source>
</reference>
<evidence type="ECO:0000313" key="12">
    <source>
        <dbReference type="EMBL" id="PHQ16147.1"/>
    </source>
</evidence>
<protein>
    <recommendedName>
        <fullName evidence="5 10">N-(5'-phosphoribosyl)anthranilate isomerase</fullName>
        <shortName evidence="10">PRAI</shortName>
        <ecNumber evidence="4 10">5.3.1.24</ecNumber>
    </recommendedName>
</protein>
<gene>
    <name evidence="10" type="primary">trpF</name>
    <name evidence="12" type="ORF">CLH61_03385</name>
</gene>
<dbReference type="InterPro" id="IPR011060">
    <property type="entry name" value="RibuloseP-bd_barrel"/>
</dbReference>
<evidence type="ECO:0000256" key="1">
    <source>
        <dbReference type="ARBA" id="ARBA00001164"/>
    </source>
</evidence>
<evidence type="ECO:0000256" key="3">
    <source>
        <dbReference type="ARBA" id="ARBA00007571"/>
    </source>
</evidence>
<dbReference type="PANTHER" id="PTHR42894">
    <property type="entry name" value="N-(5'-PHOSPHORIBOSYL)ANTHRANILATE ISOMERASE"/>
    <property type="match status" value="1"/>
</dbReference>
<accession>A0A2G1UNR6</accession>
<dbReference type="InterPro" id="IPR001240">
    <property type="entry name" value="PRAI_dom"/>
</dbReference>
<dbReference type="PANTHER" id="PTHR42894:SF1">
    <property type="entry name" value="N-(5'-PHOSPHORIBOSYL)ANTHRANILATE ISOMERASE"/>
    <property type="match status" value="1"/>
</dbReference>
<evidence type="ECO:0000256" key="2">
    <source>
        <dbReference type="ARBA" id="ARBA00004664"/>
    </source>
</evidence>
<dbReference type="NCBIfam" id="NF002298">
    <property type="entry name" value="PRK01222.1-4"/>
    <property type="match status" value="1"/>
</dbReference>
<comment type="catalytic activity">
    <reaction evidence="1 10">
        <text>N-(5-phospho-beta-D-ribosyl)anthranilate = 1-(2-carboxyphenylamino)-1-deoxy-D-ribulose 5-phosphate</text>
        <dbReference type="Rhea" id="RHEA:21540"/>
        <dbReference type="ChEBI" id="CHEBI:18277"/>
        <dbReference type="ChEBI" id="CHEBI:58613"/>
        <dbReference type="EC" id="5.3.1.24"/>
    </reaction>
</comment>
<keyword evidence="13" id="KW-1185">Reference proteome</keyword>
<evidence type="ECO:0000259" key="11">
    <source>
        <dbReference type="Pfam" id="PF00697"/>
    </source>
</evidence>
<keyword evidence="9 10" id="KW-0413">Isomerase</keyword>
<keyword evidence="8 10" id="KW-0057">Aromatic amino acid biosynthesis</keyword>
<evidence type="ECO:0000256" key="5">
    <source>
        <dbReference type="ARBA" id="ARBA00022272"/>
    </source>
</evidence>
<dbReference type="GO" id="GO:0004640">
    <property type="term" value="F:phosphoribosylanthranilate isomerase activity"/>
    <property type="evidence" value="ECO:0007669"/>
    <property type="project" value="UniProtKB-UniRule"/>
</dbReference>
<evidence type="ECO:0000313" key="13">
    <source>
        <dbReference type="Proteomes" id="UP000231409"/>
    </source>
</evidence>
<evidence type="ECO:0000256" key="9">
    <source>
        <dbReference type="ARBA" id="ARBA00023235"/>
    </source>
</evidence>
<organism evidence="12 13">
    <name type="scientific">Marinobacter profundi</name>
    <dbReference type="NCBI Taxonomy" id="2666256"/>
    <lineage>
        <taxon>Bacteria</taxon>
        <taxon>Pseudomonadati</taxon>
        <taxon>Pseudomonadota</taxon>
        <taxon>Gammaproteobacteria</taxon>
        <taxon>Pseudomonadales</taxon>
        <taxon>Marinobacteraceae</taxon>
        <taxon>Marinobacter</taxon>
    </lineage>
</organism>
<dbReference type="Proteomes" id="UP000231409">
    <property type="component" value="Unassembled WGS sequence"/>
</dbReference>
<evidence type="ECO:0000256" key="4">
    <source>
        <dbReference type="ARBA" id="ARBA00012572"/>
    </source>
</evidence>
<dbReference type="EC" id="5.3.1.24" evidence="4 10"/>
<dbReference type="FunFam" id="3.20.20.70:FF:000075">
    <property type="entry name" value="Tryptophan biosynthesis protein TRP1"/>
    <property type="match status" value="1"/>
</dbReference>
<comment type="pathway">
    <text evidence="2 10">Amino-acid biosynthesis; L-tryptophan biosynthesis; L-tryptophan from chorismate: step 3/5.</text>
</comment>
<keyword evidence="6 10" id="KW-0028">Amino-acid biosynthesis</keyword>
<sequence length="209" mass="22658">MRTRVKVCGITRVADGLAAARAGVDTIGLVFYESSPRYVTNSAAAEIVRALPAFVGVVGLFVNPIEAQVRETLTAVPLDLLQFHGDESPEFCSQFGKRWIKAIRVREQQDVELAFDRYRNACGLLADAYDPALYGGTGQSFNWALLPAARPVPLILAGGLTSDNVARAIAQVKPWAVDVSGGVESHKGIKDVSKITDFMNEVHRVDQTD</sequence>
<keyword evidence="7 10" id="KW-0822">Tryptophan biosynthesis</keyword>
<comment type="similarity">
    <text evidence="3 10">Belongs to the TrpF family.</text>
</comment>
<comment type="caution">
    <text evidence="12">The sequence shown here is derived from an EMBL/GenBank/DDBJ whole genome shotgun (WGS) entry which is preliminary data.</text>
</comment>
<evidence type="ECO:0000256" key="8">
    <source>
        <dbReference type="ARBA" id="ARBA00023141"/>
    </source>
</evidence>
<dbReference type="NCBIfam" id="NF002299">
    <property type="entry name" value="PRK01222.1-6"/>
    <property type="match status" value="1"/>
</dbReference>
<evidence type="ECO:0000256" key="10">
    <source>
        <dbReference type="HAMAP-Rule" id="MF_00135"/>
    </source>
</evidence>
<dbReference type="EMBL" id="NTFH01000004">
    <property type="protein sequence ID" value="PHQ16147.1"/>
    <property type="molecule type" value="Genomic_DNA"/>
</dbReference>
<dbReference type="GO" id="GO:0000162">
    <property type="term" value="P:L-tryptophan biosynthetic process"/>
    <property type="evidence" value="ECO:0007669"/>
    <property type="project" value="UniProtKB-UniRule"/>
</dbReference>
<name>A0A2G1UNR6_9GAMM</name>
<dbReference type="SUPFAM" id="SSF51366">
    <property type="entry name" value="Ribulose-phoshate binding barrel"/>
    <property type="match status" value="1"/>
</dbReference>
<evidence type="ECO:0000256" key="7">
    <source>
        <dbReference type="ARBA" id="ARBA00022822"/>
    </source>
</evidence>
<dbReference type="UniPathway" id="UPA00035">
    <property type="reaction ID" value="UER00042"/>
</dbReference>
<dbReference type="RefSeq" id="WP_099613313.1">
    <property type="nucleotide sequence ID" value="NZ_KZ319368.1"/>
</dbReference>
<dbReference type="InterPro" id="IPR013785">
    <property type="entry name" value="Aldolase_TIM"/>
</dbReference>
<dbReference type="AlphaFoldDB" id="A0A2G1UNR6"/>